<evidence type="ECO:0000256" key="2">
    <source>
        <dbReference type="ARBA" id="ARBA00023015"/>
    </source>
</evidence>
<keyword evidence="8" id="KW-1185">Reference proteome</keyword>
<evidence type="ECO:0000313" key="7">
    <source>
        <dbReference type="EMBL" id="GAA4862148.1"/>
    </source>
</evidence>
<dbReference type="Gene3D" id="1.10.1740.10">
    <property type="match status" value="1"/>
</dbReference>
<evidence type="ECO:0000256" key="4">
    <source>
        <dbReference type="ARBA" id="ARBA00023125"/>
    </source>
</evidence>
<dbReference type="InterPro" id="IPR013324">
    <property type="entry name" value="RNA_pol_sigma_r3/r4-like"/>
</dbReference>
<keyword evidence="5" id="KW-0804">Transcription</keyword>
<proteinExistence type="inferred from homology"/>
<dbReference type="EMBL" id="BAABIS010000001">
    <property type="protein sequence ID" value="GAA4862148.1"/>
    <property type="molecule type" value="Genomic_DNA"/>
</dbReference>
<dbReference type="InterPro" id="IPR013325">
    <property type="entry name" value="RNA_pol_sigma_r2"/>
</dbReference>
<dbReference type="Pfam" id="PF08281">
    <property type="entry name" value="Sigma70_r4_2"/>
    <property type="match status" value="1"/>
</dbReference>
<comment type="caution">
    <text evidence="7">The sequence shown here is derived from an EMBL/GenBank/DDBJ whole genome shotgun (WGS) entry which is preliminary data.</text>
</comment>
<dbReference type="Gene3D" id="1.10.10.10">
    <property type="entry name" value="Winged helix-like DNA-binding domain superfamily/Winged helix DNA-binding domain"/>
    <property type="match status" value="1"/>
</dbReference>
<dbReference type="NCBIfam" id="TIGR02983">
    <property type="entry name" value="SigE-fam_strep"/>
    <property type="match status" value="1"/>
</dbReference>
<protein>
    <submittedName>
        <fullName evidence="7">SigE family RNA polymerase sigma factor</fullName>
    </submittedName>
</protein>
<sequence>MRRMKADGTGHQPPAFDVFVAARYRALLRAAYLITGDVHDGTDLLHDALTRVYTRRSAIRDTEATEAYVRRAMVRAHISRWRRTRREALTAHPPERAAPAVAETDERLGAALRRLPPRQRTAVVLRYYADLPTGLVAEEMGCSPATAKTHLARAMKALRQELAHDREAIARGSR</sequence>
<dbReference type="InterPro" id="IPR036388">
    <property type="entry name" value="WH-like_DNA-bd_sf"/>
</dbReference>
<accession>A0ABP9DWJ0</accession>
<name>A0ABP9DWJ0_9ACTN</name>
<dbReference type="SUPFAM" id="SSF88659">
    <property type="entry name" value="Sigma3 and sigma4 domains of RNA polymerase sigma factors"/>
    <property type="match status" value="1"/>
</dbReference>
<dbReference type="InterPro" id="IPR013249">
    <property type="entry name" value="RNA_pol_sigma70_r4_t2"/>
</dbReference>
<dbReference type="PANTHER" id="PTHR43133">
    <property type="entry name" value="RNA POLYMERASE ECF-TYPE SIGMA FACTO"/>
    <property type="match status" value="1"/>
</dbReference>
<comment type="similarity">
    <text evidence="1">Belongs to the sigma-70 factor family. ECF subfamily.</text>
</comment>
<evidence type="ECO:0000259" key="6">
    <source>
        <dbReference type="Pfam" id="PF08281"/>
    </source>
</evidence>
<dbReference type="Proteomes" id="UP001501752">
    <property type="component" value="Unassembled WGS sequence"/>
</dbReference>
<reference evidence="8" key="1">
    <citation type="journal article" date="2019" name="Int. J. Syst. Evol. Microbiol.">
        <title>The Global Catalogue of Microorganisms (GCM) 10K type strain sequencing project: providing services to taxonomists for standard genome sequencing and annotation.</title>
        <authorList>
            <consortium name="The Broad Institute Genomics Platform"/>
            <consortium name="The Broad Institute Genome Sequencing Center for Infectious Disease"/>
            <person name="Wu L."/>
            <person name="Ma J."/>
        </authorList>
    </citation>
    <scope>NUCLEOTIDE SEQUENCE [LARGE SCALE GENOMIC DNA]</scope>
    <source>
        <strain evidence="8">JCM 13006</strain>
    </source>
</reference>
<evidence type="ECO:0000256" key="5">
    <source>
        <dbReference type="ARBA" id="ARBA00023163"/>
    </source>
</evidence>
<evidence type="ECO:0000313" key="8">
    <source>
        <dbReference type="Proteomes" id="UP001501752"/>
    </source>
</evidence>
<dbReference type="PANTHER" id="PTHR43133:SF50">
    <property type="entry name" value="ECF RNA POLYMERASE SIGMA FACTOR SIGM"/>
    <property type="match status" value="1"/>
</dbReference>
<evidence type="ECO:0000256" key="1">
    <source>
        <dbReference type="ARBA" id="ARBA00010641"/>
    </source>
</evidence>
<dbReference type="InterPro" id="IPR039425">
    <property type="entry name" value="RNA_pol_sigma-70-like"/>
</dbReference>
<organism evidence="7 8">
    <name type="scientific">Kitasatospora terrestris</name>
    <dbReference type="NCBI Taxonomy" id="258051"/>
    <lineage>
        <taxon>Bacteria</taxon>
        <taxon>Bacillati</taxon>
        <taxon>Actinomycetota</taxon>
        <taxon>Actinomycetes</taxon>
        <taxon>Kitasatosporales</taxon>
        <taxon>Streptomycetaceae</taxon>
        <taxon>Kitasatospora</taxon>
    </lineage>
</organism>
<gene>
    <name evidence="7" type="ORF">GCM10023235_45370</name>
</gene>
<dbReference type="InterPro" id="IPR014284">
    <property type="entry name" value="RNA_pol_sigma-70_dom"/>
</dbReference>
<keyword evidence="2" id="KW-0805">Transcription regulation</keyword>
<dbReference type="SUPFAM" id="SSF88946">
    <property type="entry name" value="Sigma2 domain of RNA polymerase sigma factors"/>
    <property type="match status" value="1"/>
</dbReference>
<feature type="domain" description="RNA polymerase sigma factor 70 region 4 type 2" evidence="6">
    <location>
        <begin position="106"/>
        <end position="158"/>
    </location>
</feature>
<dbReference type="NCBIfam" id="TIGR02937">
    <property type="entry name" value="sigma70-ECF"/>
    <property type="match status" value="1"/>
</dbReference>
<dbReference type="InterPro" id="IPR014325">
    <property type="entry name" value="RNA_pol_sigma-E_actinobac"/>
</dbReference>
<dbReference type="CDD" id="cd06171">
    <property type="entry name" value="Sigma70_r4"/>
    <property type="match status" value="1"/>
</dbReference>
<keyword evidence="4" id="KW-0238">DNA-binding</keyword>
<evidence type="ECO:0000256" key="3">
    <source>
        <dbReference type="ARBA" id="ARBA00023082"/>
    </source>
</evidence>
<keyword evidence="3" id="KW-0731">Sigma factor</keyword>
<dbReference type="RefSeq" id="WP_345698700.1">
    <property type="nucleotide sequence ID" value="NZ_BAABIS010000001.1"/>
</dbReference>